<dbReference type="PANTHER" id="PTHR22901:SF0">
    <property type="entry name" value="SIALATE O-ACETYLESTERASE"/>
    <property type="match status" value="1"/>
</dbReference>
<dbReference type="PANTHER" id="PTHR22901">
    <property type="entry name" value="SIALATE O-ACETYLESTERASE"/>
    <property type="match status" value="1"/>
</dbReference>
<proteinExistence type="predicted"/>
<dbReference type="OrthoDB" id="42638at2759"/>
<evidence type="ECO:0000313" key="4">
    <source>
        <dbReference type="EMBL" id="OWF44709.1"/>
    </source>
</evidence>
<accession>A0A210Q7P2</accession>
<dbReference type="InterPro" id="IPR039329">
    <property type="entry name" value="SIAE"/>
</dbReference>
<organism evidence="4 5">
    <name type="scientific">Mizuhopecten yessoensis</name>
    <name type="common">Japanese scallop</name>
    <name type="synonym">Patinopecten yessoensis</name>
    <dbReference type="NCBI Taxonomy" id="6573"/>
    <lineage>
        <taxon>Eukaryota</taxon>
        <taxon>Metazoa</taxon>
        <taxon>Spiralia</taxon>
        <taxon>Lophotrochozoa</taxon>
        <taxon>Mollusca</taxon>
        <taxon>Bivalvia</taxon>
        <taxon>Autobranchia</taxon>
        <taxon>Pteriomorphia</taxon>
        <taxon>Pectinida</taxon>
        <taxon>Pectinoidea</taxon>
        <taxon>Pectinidae</taxon>
        <taxon>Mizuhopecten</taxon>
    </lineage>
</organism>
<dbReference type="GO" id="GO:0005975">
    <property type="term" value="P:carbohydrate metabolic process"/>
    <property type="evidence" value="ECO:0007669"/>
    <property type="project" value="TreeGrafter"/>
</dbReference>
<dbReference type="InterPro" id="IPR005181">
    <property type="entry name" value="SASA"/>
</dbReference>
<keyword evidence="1" id="KW-0378">Hydrolase</keyword>
<dbReference type="SUPFAM" id="SSF52266">
    <property type="entry name" value="SGNH hydrolase"/>
    <property type="match status" value="1"/>
</dbReference>
<feature type="domain" description="Sialate O-acetylesterase" evidence="3">
    <location>
        <begin position="114"/>
        <end position="348"/>
    </location>
</feature>
<feature type="signal peptide" evidence="2">
    <location>
        <begin position="1"/>
        <end position="22"/>
    </location>
</feature>
<dbReference type="AlphaFoldDB" id="A0A210Q7P2"/>
<dbReference type="GO" id="GO:0001681">
    <property type="term" value="F:sialate O-acetylesterase activity"/>
    <property type="evidence" value="ECO:0007669"/>
    <property type="project" value="InterPro"/>
</dbReference>
<dbReference type="EMBL" id="NEDP02004694">
    <property type="protein sequence ID" value="OWF44709.1"/>
    <property type="molecule type" value="Genomic_DNA"/>
</dbReference>
<evidence type="ECO:0000256" key="2">
    <source>
        <dbReference type="SAM" id="SignalP"/>
    </source>
</evidence>
<dbReference type="Pfam" id="PF03629">
    <property type="entry name" value="SASA"/>
    <property type="match status" value="1"/>
</dbReference>
<dbReference type="InterPro" id="IPR036514">
    <property type="entry name" value="SGNH_hydro_sf"/>
</dbReference>
<evidence type="ECO:0000256" key="1">
    <source>
        <dbReference type="ARBA" id="ARBA00022801"/>
    </source>
</evidence>
<dbReference type="Proteomes" id="UP000242188">
    <property type="component" value="Unassembled WGS sequence"/>
</dbReference>
<feature type="chain" id="PRO_5013143438" evidence="2">
    <location>
        <begin position="23"/>
        <end position="479"/>
    </location>
</feature>
<evidence type="ECO:0000313" key="5">
    <source>
        <dbReference type="Proteomes" id="UP000242188"/>
    </source>
</evidence>
<reference evidence="4 5" key="1">
    <citation type="journal article" date="2017" name="Nat. Ecol. Evol.">
        <title>Scallop genome provides insights into evolution of bilaterian karyotype and development.</title>
        <authorList>
            <person name="Wang S."/>
            <person name="Zhang J."/>
            <person name="Jiao W."/>
            <person name="Li J."/>
            <person name="Xun X."/>
            <person name="Sun Y."/>
            <person name="Guo X."/>
            <person name="Huan P."/>
            <person name="Dong B."/>
            <person name="Zhang L."/>
            <person name="Hu X."/>
            <person name="Sun X."/>
            <person name="Wang J."/>
            <person name="Zhao C."/>
            <person name="Wang Y."/>
            <person name="Wang D."/>
            <person name="Huang X."/>
            <person name="Wang R."/>
            <person name="Lv J."/>
            <person name="Li Y."/>
            <person name="Zhang Z."/>
            <person name="Liu B."/>
            <person name="Lu W."/>
            <person name="Hui Y."/>
            <person name="Liang J."/>
            <person name="Zhou Z."/>
            <person name="Hou R."/>
            <person name="Li X."/>
            <person name="Liu Y."/>
            <person name="Li H."/>
            <person name="Ning X."/>
            <person name="Lin Y."/>
            <person name="Zhao L."/>
            <person name="Xing Q."/>
            <person name="Dou J."/>
            <person name="Li Y."/>
            <person name="Mao J."/>
            <person name="Guo H."/>
            <person name="Dou H."/>
            <person name="Li T."/>
            <person name="Mu C."/>
            <person name="Jiang W."/>
            <person name="Fu Q."/>
            <person name="Fu X."/>
            <person name="Miao Y."/>
            <person name="Liu J."/>
            <person name="Yu Q."/>
            <person name="Li R."/>
            <person name="Liao H."/>
            <person name="Li X."/>
            <person name="Kong Y."/>
            <person name="Jiang Z."/>
            <person name="Chourrout D."/>
            <person name="Li R."/>
            <person name="Bao Z."/>
        </authorList>
    </citation>
    <scope>NUCLEOTIDE SEQUENCE [LARGE SCALE GENOMIC DNA]</scope>
    <source>
        <strain evidence="4 5">PY_sf001</strain>
    </source>
</reference>
<gene>
    <name evidence="4" type="ORF">KP79_PYT06916</name>
</gene>
<sequence length="479" mass="52995">MVDLKTILFIVCLSLCITSCESTFTFASSYSDHVVLQKGTRGTIVWGKSSKLGDTVHVSLNGHEVAHSNVTHDAYGGLIWMVKVVMTSHHYGPYNLTARSSLGAITLHDVMFGDVWLCSGQSNMEFTLSKLINDTSEYADASNYQDIRVFKANHYHSSSSLGDFHPHTIASWAKPSRSSLTSFSAVCWLFGKRLSSQFGYPIGLIESNFGGTKIELWSSPDALSQCSSRKRANNIANSGLWNGMISPLLRNTIYGTIWYQGESNTPNPGKYACQFPAMIADWRHKFSDASLHTTSPSFPFGFVQLAGNHNGTNGTYFAWMRWTQTAAYGKVPNAKMPNTFMAVAMDLPDFKSPYGTIHPRFKHDVASRLALSALGVAYHQSGLEYQGPYPSNYHVTGHSLNIEYDQGRTPIRVNANVTNFEVCCSYRECNLNYGVWQPAPITSHDVSSITLDTSPCGHVPLSAVRYAWRESPCAFKECA</sequence>
<evidence type="ECO:0000259" key="3">
    <source>
        <dbReference type="Pfam" id="PF03629"/>
    </source>
</evidence>
<dbReference type="Gene3D" id="3.40.50.1110">
    <property type="entry name" value="SGNH hydrolase"/>
    <property type="match status" value="1"/>
</dbReference>
<keyword evidence="5" id="KW-1185">Reference proteome</keyword>
<comment type="caution">
    <text evidence="4">The sequence shown here is derived from an EMBL/GenBank/DDBJ whole genome shotgun (WGS) entry which is preliminary data.</text>
</comment>
<protein>
    <submittedName>
        <fullName evidence="4">Sialate O-acetylesterase</fullName>
    </submittedName>
</protein>
<name>A0A210Q7P2_MIZYE</name>
<keyword evidence="2" id="KW-0732">Signal</keyword>